<dbReference type="CDD" id="cd06170">
    <property type="entry name" value="LuxR_C_like"/>
    <property type="match status" value="1"/>
</dbReference>
<dbReference type="GO" id="GO:0003677">
    <property type="term" value="F:DNA binding"/>
    <property type="evidence" value="ECO:0007669"/>
    <property type="project" value="UniProtKB-KW"/>
</dbReference>
<keyword evidence="1" id="KW-0805">Transcription regulation</keyword>
<dbReference type="InterPro" id="IPR039420">
    <property type="entry name" value="WalR-like"/>
</dbReference>
<dbReference type="PROSITE" id="PS50043">
    <property type="entry name" value="HTH_LUXR_2"/>
    <property type="match status" value="1"/>
</dbReference>
<evidence type="ECO:0000313" key="5">
    <source>
        <dbReference type="EMBL" id="RDI66468.1"/>
    </source>
</evidence>
<dbReference type="AlphaFoldDB" id="A0A370I6W5"/>
<keyword evidence="6" id="KW-1185">Reference proteome</keyword>
<dbReference type="InterPro" id="IPR000792">
    <property type="entry name" value="Tscrpt_reg_LuxR_C"/>
</dbReference>
<dbReference type="PRINTS" id="PR00038">
    <property type="entry name" value="HTHLUXR"/>
</dbReference>
<dbReference type="EMBL" id="QQBC01000004">
    <property type="protein sequence ID" value="RDI66468.1"/>
    <property type="molecule type" value="Genomic_DNA"/>
</dbReference>
<dbReference type="SUPFAM" id="SSF46894">
    <property type="entry name" value="C-terminal effector domain of the bipartite response regulators"/>
    <property type="match status" value="1"/>
</dbReference>
<dbReference type="Proteomes" id="UP000254869">
    <property type="component" value="Unassembled WGS sequence"/>
</dbReference>
<comment type="caution">
    <text evidence="5">The sequence shown here is derived from an EMBL/GenBank/DDBJ whole genome shotgun (WGS) entry which is preliminary data.</text>
</comment>
<dbReference type="InterPro" id="IPR016032">
    <property type="entry name" value="Sig_transdc_resp-reg_C-effctor"/>
</dbReference>
<evidence type="ECO:0000256" key="1">
    <source>
        <dbReference type="ARBA" id="ARBA00023015"/>
    </source>
</evidence>
<dbReference type="Pfam" id="PF00196">
    <property type="entry name" value="GerE"/>
    <property type="match status" value="1"/>
</dbReference>
<evidence type="ECO:0000313" key="6">
    <source>
        <dbReference type="Proteomes" id="UP000254869"/>
    </source>
</evidence>
<accession>A0A370I6W5</accession>
<dbReference type="PANTHER" id="PTHR43214:SF41">
    <property type="entry name" value="NITRATE_NITRITE RESPONSE REGULATOR PROTEIN NARP"/>
    <property type="match status" value="1"/>
</dbReference>
<protein>
    <submittedName>
        <fullName evidence="5">Regulatory LuxR family protein</fullName>
    </submittedName>
</protein>
<sequence length="165" mass="18002">MIIDPFQDRFACGGLAACETFKKFLPNSKILIFSNPPEHRDLILATAWGVDSFVSSVESPEQLAACVEATLSGTRFWVLSSTDTTAPNAEAASLLSLTAREKEILELISLRHTNQQIARLLGISPNTVKNHVASILRKMKLTSRSDLFGTYLFPAARHTTSPIAG</sequence>
<dbReference type="GO" id="GO:0006355">
    <property type="term" value="P:regulation of DNA-templated transcription"/>
    <property type="evidence" value="ECO:0007669"/>
    <property type="project" value="InterPro"/>
</dbReference>
<gene>
    <name evidence="5" type="ORF">DFR76_104214</name>
</gene>
<dbReference type="PANTHER" id="PTHR43214">
    <property type="entry name" value="TWO-COMPONENT RESPONSE REGULATOR"/>
    <property type="match status" value="1"/>
</dbReference>
<feature type="domain" description="HTH luxR-type" evidence="4">
    <location>
        <begin position="90"/>
        <end position="155"/>
    </location>
</feature>
<keyword evidence="2" id="KW-0238">DNA-binding</keyword>
<evidence type="ECO:0000259" key="4">
    <source>
        <dbReference type="PROSITE" id="PS50043"/>
    </source>
</evidence>
<organism evidence="5 6">
    <name type="scientific">Nocardia pseudobrasiliensis</name>
    <dbReference type="NCBI Taxonomy" id="45979"/>
    <lineage>
        <taxon>Bacteria</taxon>
        <taxon>Bacillati</taxon>
        <taxon>Actinomycetota</taxon>
        <taxon>Actinomycetes</taxon>
        <taxon>Mycobacteriales</taxon>
        <taxon>Nocardiaceae</taxon>
        <taxon>Nocardia</taxon>
    </lineage>
</organism>
<keyword evidence="3" id="KW-0804">Transcription</keyword>
<dbReference type="Gene3D" id="3.40.50.2300">
    <property type="match status" value="1"/>
</dbReference>
<dbReference type="SMART" id="SM00421">
    <property type="entry name" value="HTH_LUXR"/>
    <property type="match status" value="1"/>
</dbReference>
<dbReference type="STRING" id="1210086.GCA_001613105_03837"/>
<evidence type="ECO:0000256" key="2">
    <source>
        <dbReference type="ARBA" id="ARBA00023125"/>
    </source>
</evidence>
<dbReference type="RefSeq" id="WP_067999484.1">
    <property type="nucleotide sequence ID" value="NZ_QQBC01000004.1"/>
</dbReference>
<name>A0A370I6W5_9NOCA</name>
<evidence type="ECO:0000256" key="3">
    <source>
        <dbReference type="ARBA" id="ARBA00023163"/>
    </source>
</evidence>
<reference evidence="5 6" key="1">
    <citation type="submission" date="2018-07" db="EMBL/GenBank/DDBJ databases">
        <title>Genomic Encyclopedia of Type Strains, Phase IV (KMG-IV): sequencing the most valuable type-strain genomes for metagenomic binning, comparative biology and taxonomic classification.</title>
        <authorList>
            <person name="Goeker M."/>
        </authorList>
    </citation>
    <scope>NUCLEOTIDE SEQUENCE [LARGE SCALE GENOMIC DNA]</scope>
    <source>
        <strain evidence="5 6">DSM 44290</strain>
    </source>
</reference>
<proteinExistence type="predicted"/>